<protein>
    <recommendedName>
        <fullName evidence="3">Reverse transcriptase domain-containing protein</fullName>
    </recommendedName>
</protein>
<proteinExistence type="predicted"/>
<dbReference type="Proteomes" id="UP000275408">
    <property type="component" value="Unassembled WGS sequence"/>
</dbReference>
<dbReference type="AlphaFoldDB" id="A0A3M6UAI5"/>
<gene>
    <name evidence="1" type="ORF">pdam_00013221</name>
</gene>
<evidence type="ECO:0000313" key="1">
    <source>
        <dbReference type="EMBL" id="RMX50692.1"/>
    </source>
</evidence>
<name>A0A3M6UAI5_POCDA</name>
<dbReference type="STRING" id="46731.A0A3M6UAI5"/>
<comment type="caution">
    <text evidence="1">The sequence shown here is derived from an EMBL/GenBank/DDBJ whole genome shotgun (WGS) entry which is preliminary data.</text>
</comment>
<dbReference type="EMBL" id="RCHS01001908">
    <property type="protein sequence ID" value="RMX50692.1"/>
    <property type="molecule type" value="Genomic_DNA"/>
</dbReference>
<organism evidence="1 2">
    <name type="scientific">Pocillopora damicornis</name>
    <name type="common">Cauliflower coral</name>
    <name type="synonym">Millepora damicornis</name>
    <dbReference type="NCBI Taxonomy" id="46731"/>
    <lineage>
        <taxon>Eukaryota</taxon>
        <taxon>Metazoa</taxon>
        <taxon>Cnidaria</taxon>
        <taxon>Anthozoa</taxon>
        <taxon>Hexacorallia</taxon>
        <taxon>Scleractinia</taxon>
        <taxon>Astrocoeniina</taxon>
        <taxon>Pocilloporidae</taxon>
        <taxon>Pocillopora</taxon>
    </lineage>
</organism>
<keyword evidence="2" id="KW-1185">Reference proteome</keyword>
<evidence type="ECO:0000313" key="2">
    <source>
        <dbReference type="Proteomes" id="UP000275408"/>
    </source>
</evidence>
<reference evidence="1 2" key="1">
    <citation type="journal article" date="2018" name="Sci. Rep.">
        <title>Comparative analysis of the Pocillopora damicornis genome highlights role of immune system in coral evolution.</title>
        <authorList>
            <person name="Cunning R."/>
            <person name="Bay R.A."/>
            <person name="Gillette P."/>
            <person name="Baker A.C."/>
            <person name="Traylor-Knowles N."/>
        </authorList>
    </citation>
    <scope>NUCLEOTIDE SEQUENCE [LARGE SCALE GENOMIC DNA]</scope>
    <source>
        <strain evidence="1">RSMAS</strain>
        <tissue evidence="1">Whole animal</tissue>
    </source>
</reference>
<accession>A0A3M6UAI5</accession>
<dbReference type="PANTHER" id="PTHR33332">
    <property type="entry name" value="REVERSE TRANSCRIPTASE DOMAIN-CONTAINING PROTEIN"/>
    <property type="match status" value="1"/>
</dbReference>
<sequence length="389" mass="44029">MVSSNDFIKHGTPLTELILKNRSTLLRKPYLKLRETTPSKTVTREDVRQVTLSLPLNKAPSPDIMNTRISNDFLPFILGPLTEIINCSILTSSFLNKLLTVVSKVCEKIALSQFTTYLLNNNRLTAWQRGNKKAHSTETLNIYLTDCILEAMDRKKLTVLVLLYLSKAFDSIRHQKLLLKLSKEGKSPSTVNSAIEKPGQHLRNVAQWCCANNLLINPSKAELLFIGTKQLMSRIPGAPQILQPPTPARDLGVILDPHLTYDHTSSLSKTSAGNISKLQSIQNFVSKVATNSKKFDHVTPLLRQLNWLPVKQLQLYKNVIMTYKCLNDLAPQYLSDKFMKRSSIHARYTRKRDSFQIPICKTATGPRTFTYRATSLWNSLVMTLRIVPP</sequence>
<evidence type="ECO:0008006" key="3">
    <source>
        <dbReference type="Google" id="ProtNLM"/>
    </source>
</evidence>